<proteinExistence type="inferred from homology"/>
<dbReference type="PANTHER" id="PTHR43429">
    <property type="entry name" value="PYRIDINE NUCLEOTIDE-DISULFIDE OXIDOREDUCTASE DOMAIN-CONTAINING"/>
    <property type="match status" value="1"/>
</dbReference>
<dbReference type="SUPFAM" id="SSF51905">
    <property type="entry name" value="FAD/NAD(P)-binding domain"/>
    <property type="match status" value="1"/>
</dbReference>
<evidence type="ECO:0000313" key="10">
    <source>
        <dbReference type="Proteomes" id="UP001283361"/>
    </source>
</evidence>
<dbReference type="AlphaFoldDB" id="A0AAE1B8T8"/>
<comment type="similarity">
    <text evidence="2">Belongs to the class-I pyridine nucleotide-disulfide oxidoreductase family. PYROXD1 subfamily.</text>
</comment>
<evidence type="ECO:0000256" key="3">
    <source>
        <dbReference type="ARBA" id="ARBA00018240"/>
    </source>
</evidence>
<protein>
    <recommendedName>
        <fullName evidence="3">Pyridine nucleotide-disulfide oxidoreductase domain-containing protein 1</fullName>
    </recommendedName>
</protein>
<evidence type="ECO:0000313" key="9">
    <source>
        <dbReference type="EMBL" id="KAK3801648.1"/>
    </source>
</evidence>
<keyword evidence="10" id="KW-1185">Reference proteome</keyword>
<sequence length="507" mass="55593">MDAKNPIKYVVVGGGIAGVTCVETLSVFGDSASITLLSASPLIKTVVNYSKLTQVAETFDVKEKPIVSVEEKNSNVHVIQTSVTSLSTKDKKIYTSDGCSITYDKLCICTGGKPRVIAEGNPLVIGIRDTESVKDFQNKVRKARRIVIIGNGGIATELVYELEGCEVIWAIKDTSIAHTFVDAGAGEFFLEHLNKDKDKTPAGPSKRLKYTTAEAGEPGIPLPSGHDGGALGPDWTRDLEIRGHLDQISHRVHVEKGVEVDTILSPDEFKESGMEESSPWSHTSGVNNTAGNDFLLTALWPVYITFSNGRVYGCDLVVSATGVVPNARFTEERDGDSQFELAEDGGIKINSHMETNLDSVYAAGDVCTACWEHSPHWLQMRLWSQARQMGCYAAKCMIADVKNEDISMDFCFELFAHVTTFFRFKVVLLGKFNGQSLGNDYEVLLRVTKGEEYVKVILQNGRLVGAVLIGETDLEETFENLILNGLDLTPFKENLLEPGVDVEDFFD</sequence>
<dbReference type="EMBL" id="JAWDGP010000286">
    <property type="protein sequence ID" value="KAK3801648.1"/>
    <property type="molecule type" value="Genomic_DNA"/>
</dbReference>
<keyword evidence="4" id="KW-0285">Flavoprotein</keyword>
<feature type="domain" description="NADH-rubredoxin oxidoreductase C-terminal" evidence="8">
    <location>
        <begin position="439"/>
        <end position="484"/>
    </location>
</feature>
<organism evidence="9 10">
    <name type="scientific">Elysia crispata</name>
    <name type="common">lettuce slug</name>
    <dbReference type="NCBI Taxonomy" id="231223"/>
    <lineage>
        <taxon>Eukaryota</taxon>
        <taxon>Metazoa</taxon>
        <taxon>Spiralia</taxon>
        <taxon>Lophotrochozoa</taxon>
        <taxon>Mollusca</taxon>
        <taxon>Gastropoda</taxon>
        <taxon>Heterobranchia</taxon>
        <taxon>Euthyneura</taxon>
        <taxon>Panpulmonata</taxon>
        <taxon>Sacoglossa</taxon>
        <taxon>Placobranchoidea</taxon>
        <taxon>Plakobranchidae</taxon>
        <taxon>Elysia</taxon>
    </lineage>
</organism>
<dbReference type="PANTHER" id="PTHR43429:SF2">
    <property type="entry name" value="PYRIDINE NUCLEOTIDE-DISULFIDE OXIDOREDUCTASE DOMAIN-CONTAINING PROTEIN 1"/>
    <property type="match status" value="1"/>
</dbReference>
<dbReference type="Proteomes" id="UP001283361">
    <property type="component" value="Unassembled WGS sequence"/>
</dbReference>
<comment type="cofactor">
    <cofactor evidence="1">
        <name>FAD</name>
        <dbReference type="ChEBI" id="CHEBI:57692"/>
    </cofactor>
</comment>
<reference evidence="9" key="1">
    <citation type="journal article" date="2023" name="G3 (Bethesda)">
        <title>A reference genome for the long-term kleptoplast-retaining sea slug Elysia crispata morphotype clarki.</title>
        <authorList>
            <person name="Eastman K.E."/>
            <person name="Pendleton A.L."/>
            <person name="Shaikh M.A."/>
            <person name="Suttiyut T."/>
            <person name="Ogas R."/>
            <person name="Tomko P."/>
            <person name="Gavelis G."/>
            <person name="Widhalm J.R."/>
            <person name="Wisecaver J.H."/>
        </authorList>
    </citation>
    <scope>NUCLEOTIDE SEQUENCE</scope>
    <source>
        <strain evidence="9">ECLA1</strain>
    </source>
</reference>
<dbReference type="InterPro" id="IPR016156">
    <property type="entry name" value="FAD/NAD-linked_Rdtase_dimer_sf"/>
</dbReference>
<dbReference type="InterPro" id="IPR041575">
    <property type="entry name" value="Rubredoxin_C"/>
</dbReference>
<evidence type="ECO:0000259" key="8">
    <source>
        <dbReference type="Pfam" id="PF18267"/>
    </source>
</evidence>
<evidence type="ECO:0000256" key="1">
    <source>
        <dbReference type="ARBA" id="ARBA00001974"/>
    </source>
</evidence>
<dbReference type="InterPro" id="IPR050260">
    <property type="entry name" value="FAD-bd_OxRdtase"/>
</dbReference>
<dbReference type="GO" id="GO:0016491">
    <property type="term" value="F:oxidoreductase activity"/>
    <property type="evidence" value="ECO:0007669"/>
    <property type="project" value="UniProtKB-KW"/>
</dbReference>
<evidence type="ECO:0000256" key="5">
    <source>
        <dbReference type="ARBA" id="ARBA00022827"/>
    </source>
</evidence>
<gene>
    <name evidence="9" type="ORF">RRG08_033835</name>
</gene>
<dbReference type="PRINTS" id="PR00368">
    <property type="entry name" value="FADPNR"/>
</dbReference>
<dbReference type="Gene3D" id="3.30.390.30">
    <property type="match status" value="1"/>
</dbReference>
<evidence type="ECO:0000256" key="6">
    <source>
        <dbReference type="ARBA" id="ARBA00023002"/>
    </source>
</evidence>
<accession>A0AAE1B8T8</accession>
<dbReference type="Gene3D" id="3.50.50.60">
    <property type="entry name" value="FAD/NAD(P)-binding domain"/>
    <property type="match status" value="3"/>
</dbReference>
<evidence type="ECO:0000256" key="2">
    <source>
        <dbReference type="ARBA" id="ARBA00008147"/>
    </source>
</evidence>
<evidence type="ECO:0000259" key="7">
    <source>
        <dbReference type="Pfam" id="PF07992"/>
    </source>
</evidence>
<name>A0AAE1B8T8_9GAST</name>
<dbReference type="Pfam" id="PF07992">
    <property type="entry name" value="Pyr_redox_2"/>
    <property type="match status" value="2"/>
</dbReference>
<dbReference type="InterPro" id="IPR023753">
    <property type="entry name" value="FAD/NAD-binding_dom"/>
</dbReference>
<keyword evidence="6" id="KW-0560">Oxidoreductase</keyword>
<dbReference type="Pfam" id="PF18267">
    <property type="entry name" value="Rubredoxin_C"/>
    <property type="match status" value="1"/>
</dbReference>
<keyword evidence="5" id="KW-0274">FAD</keyword>
<evidence type="ECO:0000256" key="4">
    <source>
        <dbReference type="ARBA" id="ARBA00022630"/>
    </source>
</evidence>
<feature type="domain" description="FAD/NAD(P)-binding" evidence="7">
    <location>
        <begin position="8"/>
        <end position="195"/>
    </location>
</feature>
<dbReference type="InterPro" id="IPR036188">
    <property type="entry name" value="FAD/NAD-bd_sf"/>
</dbReference>
<feature type="domain" description="FAD/NAD(P)-binding" evidence="7">
    <location>
        <begin position="304"/>
        <end position="390"/>
    </location>
</feature>
<comment type="caution">
    <text evidence="9">The sequence shown here is derived from an EMBL/GenBank/DDBJ whole genome shotgun (WGS) entry which is preliminary data.</text>
</comment>